<dbReference type="HAMAP" id="MF_00235">
    <property type="entry name" value="Adenylate_kinase_Adk"/>
    <property type="match status" value="1"/>
</dbReference>
<gene>
    <name evidence="7 9" type="primary">adk</name>
    <name evidence="9" type="ORF">P271_203</name>
</gene>
<evidence type="ECO:0000256" key="5">
    <source>
        <dbReference type="ARBA" id="ARBA00022833"/>
    </source>
</evidence>
<feature type="binding site" evidence="7">
    <location>
        <begin position="57"/>
        <end position="59"/>
    </location>
    <ligand>
        <name>AMP</name>
        <dbReference type="ChEBI" id="CHEBI:456215"/>
    </ligand>
</feature>
<dbReference type="InterPro" id="IPR027417">
    <property type="entry name" value="P-loop_NTPase"/>
</dbReference>
<keyword evidence="2 7" id="KW-0545">Nucleotide biosynthesis</keyword>
<dbReference type="RefSeq" id="WP_004024684.1">
    <property type="nucleotide sequence ID" value="NZ_AWQU01000085.1"/>
</dbReference>
<dbReference type="UniPathway" id="UPA00588">
    <property type="reaction ID" value="UER00649"/>
</dbReference>
<comment type="domain">
    <text evidence="7">Consists of three domains, a large central CORE domain and two small peripheral domains, NMPbind and LID, which undergo movements during catalysis. The LID domain closes over the site of phosphoryl transfer upon ATP binding. Assembling and dissambling the active center during each catalytic cycle provides an effective means to prevent ATP hydrolysis. Some bacteria have evolved a zinc-coordinating structure that stabilizes the LID domain.</text>
</comment>
<sequence length="209" mass="23952">MKILLLGAPGSGKGTLSEYLVKEHKFVHVSTGDIFRKTIELNLEFADELKSYMLKGDLVPDELTNKIVKNYLQDLVKQNHSIVLDGYPRTIEQAEFLNNILELDKVFYLDVNHDVLEKRLTGRRTCSVCKKIYNIYFSPPKVDGICDLDNGLLTQRKDDEINTIQNRLSVYKKTTAPLIEYYKAKNKLITIEASDSSSKVNQEIESYLK</sequence>
<comment type="function">
    <text evidence="7">Catalyzes the reversible transfer of the terminal phosphate group between ATP and AMP. Plays an important role in cellular energy homeostasis and in adenine nucleotide metabolism.</text>
</comment>
<keyword evidence="4 7" id="KW-0418">Kinase</keyword>
<dbReference type="SUPFAM" id="SSF57774">
    <property type="entry name" value="Microbial and mitochondrial ADK, insert 'zinc finger' domain"/>
    <property type="match status" value="1"/>
</dbReference>
<feature type="binding site" evidence="7">
    <location>
        <begin position="86"/>
        <end position="89"/>
    </location>
    <ligand>
        <name>AMP</name>
        <dbReference type="ChEBI" id="CHEBI:456215"/>
    </ligand>
</feature>
<evidence type="ECO:0000256" key="3">
    <source>
        <dbReference type="ARBA" id="ARBA00022741"/>
    </source>
</evidence>
<name>A0A084U334_MALIO</name>
<feature type="binding site" evidence="7">
    <location>
        <position position="126"/>
    </location>
    <ligand>
        <name>Zn(2+)</name>
        <dbReference type="ChEBI" id="CHEBI:29105"/>
        <note>structural</note>
    </ligand>
</feature>
<dbReference type="GO" id="GO:0004017">
    <property type="term" value="F:AMP kinase activity"/>
    <property type="evidence" value="ECO:0007669"/>
    <property type="project" value="UniProtKB-UniRule"/>
</dbReference>
<keyword evidence="7" id="KW-0963">Cytoplasm</keyword>
<feature type="binding site" evidence="7">
    <location>
        <position position="146"/>
    </location>
    <ligand>
        <name>Zn(2+)</name>
        <dbReference type="ChEBI" id="CHEBI:29105"/>
        <note>structural</note>
    </ligand>
</feature>
<feature type="binding site" evidence="7">
    <location>
        <position position="123"/>
    </location>
    <ligand>
        <name>ATP</name>
        <dbReference type="ChEBI" id="CHEBI:30616"/>
    </ligand>
</feature>
<feature type="binding site" evidence="7">
    <location>
        <position position="36"/>
    </location>
    <ligand>
        <name>AMP</name>
        <dbReference type="ChEBI" id="CHEBI:456215"/>
    </ligand>
</feature>
<feature type="binding site" evidence="7">
    <location>
        <position position="31"/>
    </location>
    <ligand>
        <name>AMP</name>
        <dbReference type="ChEBI" id="CHEBI:456215"/>
    </ligand>
</feature>
<dbReference type="Pfam" id="PF00406">
    <property type="entry name" value="ADK"/>
    <property type="match status" value="1"/>
</dbReference>
<organism evidence="9 10">
    <name type="scientific">Malacoplasma iowae DK-CPA</name>
    <dbReference type="NCBI Taxonomy" id="1394179"/>
    <lineage>
        <taxon>Bacteria</taxon>
        <taxon>Bacillati</taxon>
        <taxon>Mycoplasmatota</taxon>
        <taxon>Mycoplasmoidales</taxon>
        <taxon>Mycoplasmoidaceae</taxon>
        <taxon>Malacoplasma</taxon>
    </lineage>
</organism>
<keyword evidence="7" id="KW-0479">Metal-binding</keyword>
<dbReference type="InterPro" id="IPR036193">
    <property type="entry name" value="ADK_active_lid_dom_sf"/>
</dbReference>
<keyword evidence="10" id="KW-1185">Reference proteome</keyword>
<feature type="binding site" evidence="7">
    <location>
        <position position="129"/>
    </location>
    <ligand>
        <name>Zn(2+)</name>
        <dbReference type="ChEBI" id="CHEBI:29105"/>
        <note>structural</note>
    </ligand>
</feature>
<comment type="catalytic activity">
    <reaction evidence="7">
        <text>AMP + ATP = 2 ADP</text>
        <dbReference type="Rhea" id="RHEA:12973"/>
        <dbReference type="ChEBI" id="CHEBI:30616"/>
        <dbReference type="ChEBI" id="CHEBI:456215"/>
        <dbReference type="ChEBI" id="CHEBI:456216"/>
        <dbReference type="EC" id="2.7.4.3"/>
    </reaction>
</comment>
<protein>
    <recommendedName>
        <fullName evidence="7">Adenylate kinase</fullName>
        <shortName evidence="7">AK</shortName>
        <ecNumber evidence="7">2.7.4.3</ecNumber>
    </recommendedName>
    <alternativeName>
        <fullName evidence="7">ATP-AMP transphosphorylase</fullName>
    </alternativeName>
    <alternativeName>
        <fullName evidence="7">ATP:AMP phosphotransferase</fullName>
    </alternativeName>
    <alternativeName>
        <fullName evidence="7">Adenylate monophosphate kinase</fullName>
    </alternativeName>
</protein>
<dbReference type="Proteomes" id="UP000028523">
    <property type="component" value="Unassembled WGS sequence"/>
</dbReference>
<dbReference type="InterPro" id="IPR033690">
    <property type="entry name" value="Adenylat_kinase_CS"/>
</dbReference>
<evidence type="ECO:0000256" key="4">
    <source>
        <dbReference type="ARBA" id="ARBA00022777"/>
    </source>
</evidence>
<feature type="region of interest" description="NMP" evidence="7">
    <location>
        <begin position="30"/>
        <end position="59"/>
    </location>
</feature>
<evidence type="ECO:0000256" key="7">
    <source>
        <dbReference type="HAMAP-Rule" id="MF_00235"/>
    </source>
</evidence>
<proteinExistence type="inferred from homology"/>
<accession>A0A084U334</accession>
<feature type="region of interest" description="LID" evidence="7">
    <location>
        <begin position="122"/>
        <end position="159"/>
    </location>
</feature>
<feature type="binding site" evidence="7">
    <location>
        <position position="167"/>
    </location>
    <ligand>
        <name>AMP</name>
        <dbReference type="ChEBI" id="CHEBI:456215"/>
    </ligand>
</feature>
<dbReference type="InterPro" id="IPR000850">
    <property type="entry name" value="Adenylat/UMP-CMP_kin"/>
</dbReference>
<dbReference type="Gene3D" id="3.40.50.300">
    <property type="entry name" value="P-loop containing nucleotide triphosphate hydrolases"/>
    <property type="match status" value="1"/>
</dbReference>
<comment type="subunit">
    <text evidence="7">Monomer.</text>
</comment>
<feature type="binding site" evidence="7">
    <location>
        <position position="149"/>
    </location>
    <ligand>
        <name>Zn(2+)</name>
        <dbReference type="ChEBI" id="CHEBI:29105"/>
        <note>structural</note>
    </ligand>
</feature>
<comment type="caution">
    <text evidence="9">The sequence shown here is derived from an EMBL/GenBank/DDBJ whole genome shotgun (WGS) entry which is preliminary data.</text>
</comment>
<feature type="domain" description="Guanylate kinase-like" evidence="8">
    <location>
        <begin position="1"/>
        <end position="209"/>
    </location>
</feature>
<dbReference type="InterPro" id="IPR007862">
    <property type="entry name" value="Adenylate_kinase_lid-dom"/>
</dbReference>
<keyword evidence="6 7" id="KW-0067">ATP-binding</keyword>
<dbReference type="GO" id="GO:0005737">
    <property type="term" value="C:cytoplasm"/>
    <property type="evidence" value="ECO:0007669"/>
    <property type="project" value="UniProtKB-SubCell"/>
</dbReference>
<comment type="similarity">
    <text evidence="7">Belongs to the adenylate kinase family.</text>
</comment>
<dbReference type="CDD" id="cd01428">
    <property type="entry name" value="ADK"/>
    <property type="match status" value="1"/>
</dbReference>
<dbReference type="NCBIfam" id="TIGR01351">
    <property type="entry name" value="adk"/>
    <property type="match status" value="1"/>
</dbReference>
<dbReference type="InterPro" id="IPR008144">
    <property type="entry name" value="Guanylate_kin-like_dom"/>
</dbReference>
<feature type="binding site" evidence="7">
    <location>
        <position position="195"/>
    </location>
    <ligand>
        <name>ATP</name>
        <dbReference type="ChEBI" id="CHEBI:30616"/>
    </ligand>
</feature>
<dbReference type="PROSITE" id="PS00113">
    <property type="entry name" value="ADENYLATE_KINASE"/>
    <property type="match status" value="1"/>
</dbReference>
<keyword evidence="5 7" id="KW-0862">Zinc</keyword>
<evidence type="ECO:0000313" key="9">
    <source>
        <dbReference type="EMBL" id="KFB07370.1"/>
    </source>
</evidence>
<reference evidence="9 10" key="1">
    <citation type="journal article" date="2014" name="PLoS ONE">
        <title>Reduction of Hydrogen Peroxide Accumulation and Toxicity by a Catalase from Mycoplasma iowae.</title>
        <authorList>
            <person name="Pritchard R.E."/>
            <person name="Prassinos A.J."/>
            <person name="Osborne J.D."/>
            <person name="Raviv Z."/>
            <person name="Balish M.F."/>
        </authorList>
    </citation>
    <scope>NUCLEOTIDE SEQUENCE [LARGE SCALE GENOMIC DNA]</scope>
    <source>
        <strain evidence="9 10">DK-CPA</strain>
    </source>
</reference>
<dbReference type="GO" id="GO:0008270">
    <property type="term" value="F:zinc ion binding"/>
    <property type="evidence" value="ECO:0007669"/>
    <property type="project" value="UniProtKB-UniRule"/>
</dbReference>
<dbReference type="PROSITE" id="PS50052">
    <property type="entry name" value="GUANYLATE_KINASE_2"/>
    <property type="match status" value="1"/>
</dbReference>
<evidence type="ECO:0000256" key="1">
    <source>
        <dbReference type="ARBA" id="ARBA00022679"/>
    </source>
</evidence>
<evidence type="ECO:0000256" key="6">
    <source>
        <dbReference type="ARBA" id="ARBA00022840"/>
    </source>
</evidence>
<dbReference type="GO" id="GO:0044209">
    <property type="term" value="P:AMP salvage"/>
    <property type="evidence" value="ECO:0007669"/>
    <property type="project" value="UniProtKB-UniRule"/>
</dbReference>
<dbReference type="Pfam" id="PF05191">
    <property type="entry name" value="ADK_lid"/>
    <property type="match status" value="1"/>
</dbReference>
<feature type="binding site" evidence="7">
    <location>
        <begin position="132"/>
        <end position="133"/>
    </location>
    <ligand>
        <name>ATP</name>
        <dbReference type="ChEBI" id="CHEBI:30616"/>
    </ligand>
</feature>
<dbReference type="EC" id="2.7.4.3" evidence="7"/>
<dbReference type="PANTHER" id="PTHR23359">
    <property type="entry name" value="NUCLEOTIDE KINASE"/>
    <property type="match status" value="1"/>
</dbReference>
<dbReference type="AlphaFoldDB" id="A0A084U334"/>
<comment type="subcellular location">
    <subcellularLocation>
        <location evidence="7">Cytoplasm</location>
    </subcellularLocation>
</comment>
<feature type="binding site" evidence="7">
    <location>
        <begin position="10"/>
        <end position="15"/>
    </location>
    <ligand>
        <name>ATP</name>
        <dbReference type="ChEBI" id="CHEBI:30616"/>
    </ligand>
</feature>
<dbReference type="GO" id="GO:0005524">
    <property type="term" value="F:ATP binding"/>
    <property type="evidence" value="ECO:0007669"/>
    <property type="project" value="UniProtKB-UniRule"/>
</dbReference>
<keyword evidence="1 7" id="KW-0808">Transferase</keyword>
<dbReference type="InterPro" id="IPR006259">
    <property type="entry name" value="Adenyl_kin_sub"/>
</dbReference>
<evidence type="ECO:0000313" key="10">
    <source>
        <dbReference type="Proteomes" id="UP000028523"/>
    </source>
</evidence>
<dbReference type="EMBL" id="AWQU01000085">
    <property type="protein sequence ID" value="KFB07370.1"/>
    <property type="molecule type" value="Genomic_DNA"/>
</dbReference>
<evidence type="ECO:0000256" key="2">
    <source>
        <dbReference type="ARBA" id="ARBA00022727"/>
    </source>
</evidence>
<dbReference type="FunFam" id="3.40.50.300:FF:000106">
    <property type="entry name" value="Adenylate kinase mitochondrial"/>
    <property type="match status" value="1"/>
</dbReference>
<keyword evidence="3 7" id="KW-0547">Nucleotide-binding</keyword>
<feature type="binding site" evidence="7">
    <location>
        <position position="156"/>
    </location>
    <ligand>
        <name>AMP</name>
        <dbReference type="ChEBI" id="CHEBI:456215"/>
    </ligand>
</feature>
<feature type="binding site" evidence="7">
    <location>
        <position position="93"/>
    </location>
    <ligand>
        <name>AMP</name>
        <dbReference type="ChEBI" id="CHEBI:456215"/>
    </ligand>
</feature>
<dbReference type="PRINTS" id="PR00094">
    <property type="entry name" value="ADENYLTKNASE"/>
</dbReference>
<evidence type="ECO:0000259" key="8">
    <source>
        <dbReference type="PROSITE" id="PS50052"/>
    </source>
</evidence>
<comment type="pathway">
    <text evidence="7">Purine metabolism; AMP biosynthesis via salvage pathway; AMP from ADP: step 1/1.</text>
</comment>
<dbReference type="SUPFAM" id="SSF52540">
    <property type="entry name" value="P-loop containing nucleoside triphosphate hydrolases"/>
    <property type="match status" value="1"/>
</dbReference>